<organism evidence="3 4">
    <name type="scientific">Paenibacillus elgii</name>
    <dbReference type="NCBI Taxonomy" id="189691"/>
    <lineage>
        <taxon>Bacteria</taxon>
        <taxon>Bacillati</taxon>
        <taxon>Bacillota</taxon>
        <taxon>Bacilli</taxon>
        <taxon>Bacillales</taxon>
        <taxon>Paenibacillaceae</taxon>
        <taxon>Paenibacillus</taxon>
    </lineage>
</organism>
<reference evidence="4" key="1">
    <citation type="submission" date="2016-01" db="EMBL/GenBank/DDBJ databases">
        <title>Draft genome of Chromobacterium sp. F49.</title>
        <authorList>
            <person name="Hong K.W."/>
        </authorList>
    </citation>
    <scope>NUCLEOTIDE SEQUENCE [LARGE SCALE GENOMIC DNA]</scope>
    <source>
        <strain evidence="4">M63</strain>
    </source>
</reference>
<dbReference type="Pfam" id="PF13349">
    <property type="entry name" value="DUF4097"/>
    <property type="match status" value="1"/>
</dbReference>
<evidence type="ECO:0000313" key="3">
    <source>
        <dbReference type="EMBL" id="KZE80455.1"/>
    </source>
</evidence>
<dbReference type="InterPro" id="IPR025164">
    <property type="entry name" value="Toastrack_DUF4097"/>
</dbReference>
<accession>A0A161SGL9</accession>
<dbReference type="RefSeq" id="WP_063180288.1">
    <property type="nucleotide sequence ID" value="NZ_CP121215.1"/>
</dbReference>
<gene>
    <name evidence="3" type="ORF">AV654_13220</name>
</gene>
<keyword evidence="4" id="KW-1185">Reference proteome</keyword>
<evidence type="ECO:0000259" key="2">
    <source>
        <dbReference type="Pfam" id="PF13349"/>
    </source>
</evidence>
<keyword evidence="1" id="KW-0472">Membrane</keyword>
<protein>
    <recommendedName>
        <fullName evidence="2">DUF4097 domain-containing protein</fullName>
    </recommendedName>
</protein>
<evidence type="ECO:0000313" key="4">
    <source>
        <dbReference type="Proteomes" id="UP000076563"/>
    </source>
</evidence>
<feature type="domain" description="DUF4097" evidence="2">
    <location>
        <begin position="125"/>
        <end position="407"/>
    </location>
</feature>
<feature type="transmembrane region" description="Helical" evidence="1">
    <location>
        <begin position="63"/>
        <end position="82"/>
    </location>
</feature>
<proteinExistence type="predicted"/>
<dbReference type="AlphaFoldDB" id="A0A161SGL9"/>
<keyword evidence="1" id="KW-0812">Transmembrane</keyword>
<dbReference type="Proteomes" id="UP000076563">
    <property type="component" value="Unassembled WGS sequence"/>
</dbReference>
<sequence length="415" mass="44622">MHKAGRYTAAILLVCVGGAVIADKTTGTHLTAMLADWWPLLFILLGIEYILFNIKFRNSDRQLKLDIGGIIFAVLIAAIVIVSTQSGELLKKFSGWTVNGTIDMMAEGKKFDKGITAIELPAPVDNVKLDNENGNVVLKSGSVDQLQVDVKVYVKGVSDDDAQALANESKLEHSVSGNTLKIQAVAKEYEGVGALFGNRKPRMDLVVTLPAEHKVNVELQMRNGNIDASGLPIKQRLYGHTTNGGIRLENLQGELDLETTNGKVQSERTVGPMTLKTTNGQMQVKDHQGNTTLKSTNGQLNITNVTGELQAETSNGSVVAQGTFKGVKLKSTNGSVEVSSTVVDGDWDVQTDNGKVEVKLPQKGDYQIDGEGEEGHIKTDLPLSVQEDSVKGTVGSGKYTIKLHTNSKLVIQGSN</sequence>
<dbReference type="EMBL" id="LQRA01000048">
    <property type="protein sequence ID" value="KZE80455.1"/>
    <property type="molecule type" value="Genomic_DNA"/>
</dbReference>
<comment type="caution">
    <text evidence="3">The sequence shown here is derived from an EMBL/GenBank/DDBJ whole genome shotgun (WGS) entry which is preliminary data.</text>
</comment>
<feature type="transmembrane region" description="Helical" evidence="1">
    <location>
        <begin position="32"/>
        <end position="51"/>
    </location>
</feature>
<dbReference type="STRING" id="1007103.GCA_000213315_00679"/>
<dbReference type="OrthoDB" id="2640165at2"/>
<keyword evidence="1" id="KW-1133">Transmembrane helix</keyword>
<name>A0A161SGL9_9BACL</name>
<dbReference type="eggNOG" id="COG3595">
    <property type="taxonomic scope" value="Bacteria"/>
</dbReference>
<evidence type="ECO:0000256" key="1">
    <source>
        <dbReference type="SAM" id="Phobius"/>
    </source>
</evidence>